<comment type="caution">
    <text evidence="2">The sequence shown here is derived from an EMBL/GenBank/DDBJ whole genome shotgun (WGS) entry which is preliminary data.</text>
</comment>
<evidence type="ECO:0000313" key="2">
    <source>
        <dbReference type="EMBL" id="GIJ91153.1"/>
    </source>
</evidence>
<keyword evidence="1" id="KW-0472">Membrane</keyword>
<feature type="non-terminal residue" evidence="2">
    <location>
        <position position="1"/>
    </location>
</feature>
<keyword evidence="1" id="KW-1133">Transmembrane helix</keyword>
<keyword evidence="1" id="KW-0812">Transmembrane</keyword>
<dbReference type="GeneID" id="67008728"/>
<name>A0A9P3BLH7_9EURO</name>
<reference evidence="2 3" key="1">
    <citation type="submission" date="2018-10" db="EMBL/GenBank/DDBJ databases">
        <title>Pan-genome distribution and transcriptional activeness of fungal secondary metabolism genes in Aspergillus section Fumigati.</title>
        <authorList>
            <person name="Takahashi H."/>
            <person name="Umemura M."/>
            <person name="Ninomiya A."/>
            <person name="Kusuya Y."/>
            <person name="Urayama S."/>
            <person name="Shimizu M."/>
            <person name="Watanabe A."/>
            <person name="Kamei K."/>
            <person name="Yaguchi T."/>
            <person name="Hagiwara D."/>
        </authorList>
    </citation>
    <scope>NUCLEOTIDE SEQUENCE [LARGE SCALE GENOMIC DNA]</scope>
    <source>
        <strain evidence="2 3">IFM 55266</strain>
    </source>
</reference>
<sequence length="95" mass="11212">AILNANERDDYRDLRRRMRALAFFGVPHHGAILATYYDFLLQYTFLGYITNWNYIYALRAGSRALTDISEQFRPQIPSFQIRTFYETETTNGYAV</sequence>
<accession>A0A9P3BLH7</accession>
<organism evidence="2 3">
    <name type="scientific">Aspergillus pseudoviridinutans</name>
    <dbReference type="NCBI Taxonomy" id="1517512"/>
    <lineage>
        <taxon>Eukaryota</taxon>
        <taxon>Fungi</taxon>
        <taxon>Dikarya</taxon>
        <taxon>Ascomycota</taxon>
        <taxon>Pezizomycotina</taxon>
        <taxon>Eurotiomycetes</taxon>
        <taxon>Eurotiomycetidae</taxon>
        <taxon>Eurotiales</taxon>
        <taxon>Aspergillaceae</taxon>
        <taxon>Aspergillus</taxon>
        <taxon>Aspergillus subgen. Fumigati</taxon>
    </lineage>
</organism>
<dbReference type="RefSeq" id="XP_043161899.1">
    <property type="nucleotide sequence ID" value="XM_043305964.1"/>
</dbReference>
<dbReference type="AlphaFoldDB" id="A0A9P3BLH7"/>
<evidence type="ECO:0000313" key="3">
    <source>
        <dbReference type="Proteomes" id="UP001043456"/>
    </source>
</evidence>
<protein>
    <submittedName>
        <fullName evidence="2">Uncharacterized protein</fullName>
    </submittedName>
</protein>
<gene>
    <name evidence="2" type="ORF">Asppvi_010118</name>
</gene>
<keyword evidence="3" id="KW-1185">Reference proteome</keyword>
<dbReference type="EMBL" id="BHVY01000007">
    <property type="protein sequence ID" value="GIJ91153.1"/>
    <property type="molecule type" value="Genomic_DNA"/>
</dbReference>
<dbReference type="OrthoDB" id="427518at2759"/>
<feature type="transmembrane region" description="Helical" evidence="1">
    <location>
        <begin position="20"/>
        <end position="37"/>
    </location>
</feature>
<proteinExistence type="predicted"/>
<evidence type="ECO:0000256" key="1">
    <source>
        <dbReference type="SAM" id="Phobius"/>
    </source>
</evidence>
<dbReference type="Proteomes" id="UP001043456">
    <property type="component" value="Unassembled WGS sequence"/>
</dbReference>